<dbReference type="RefSeq" id="WP_283410799.1">
    <property type="nucleotide sequence ID" value="NZ_FXUF01000022.1"/>
</dbReference>
<dbReference type="Proteomes" id="UP001158066">
    <property type="component" value="Unassembled WGS sequence"/>
</dbReference>
<accession>A0AA46AKM7</accession>
<evidence type="ECO:0000313" key="2">
    <source>
        <dbReference type="Proteomes" id="UP001158066"/>
    </source>
</evidence>
<proteinExistence type="predicted"/>
<comment type="caution">
    <text evidence="1">The sequence shown here is derived from an EMBL/GenBank/DDBJ whole genome shotgun (WGS) entry which is preliminary data.</text>
</comment>
<reference evidence="1" key="1">
    <citation type="submission" date="2017-05" db="EMBL/GenBank/DDBJ databases">
        <authorList>
            <person name="Varghese N."/>
            <person name="Submissions S."/>
        </authorList>
    </citation>
    <scope>NUCLEOTIDE SEQUENCE</scope>
    <source>
        <strain evidence="1">Su22</strain>
    </source>
</reference>
<sequence>MYRILSESVNNYMNDPATEGARRKGMSPICLLVDARRYHEQRLQNTPLYHQTQELLCFLREASAENPRLETLLWHLESRRMLPPETIQLSDESRERCQEQVRILKQLISLAYWH</sequence>
<dbReference type="AlphaFoldDB" id="A0AA46AKM7"/>
<name>A0AA46AKM7_9CLOT</name>
<keyword evidence="2" id="KW-1185">Reference proteome</keyword>
<protein>
    <submittedName>
        <fullName evidence="1">Uncharacterized protein</fullName>
    </submittedName>
</protein>
<evidence type="ECO:0000313" key="1">
    <source>
        <dbReference type="EMBL" id="SMP71064.1"/>
    </source>
</evidence>
<organism evidence="1 2">
    <name type="scientific">Anoxynatronum buryatiense</name>
    <dbReference type="NCBI Taxonomy" id="489973"/>
    <lineage>
        <taxon>Bacteria</taxon>
        <taxon>Bacillati</taxon>
        <taxon>Bacillota</taxon>
        <taxon>Clostridia</taxon>
        <taxon>Eubacteriales</taxon>
        <taxon>Clostridiaceae</taxon>
        <taxon>Anoxynatronum</taxon>
    </lineage>
</organism>
<gene>
    <name evidence="1" type="ORF">SAMN06296020_1226</name>
</gene>
<dbReference type="EMBL" id="FXUF01000022">
    <property type="protein sequence ID" value="SMP71064.1"/>
    <property type="molecule type" value="Genomic_DNA"/>
</dbReference>